<dbReference type="PANTHER" id="PTHR35089:SF1">
    <property type="entry name" value="CHAPERONE PROTEIN SKP"/>
    <property type="match status" value="1"/>
</dbReference>
<organism evidence="4 5">
    <name type="scientific">Microbulbifer agarilyticus</name>
    <dbReference type="NCBI Taxonomy" id="260552"/>
    <lineage>
        <taxon>Bacteria</taxon>
        <taxon>Pseudomonadati</taxon>
        <taxon>Pseudomonadota</taxon>
        <taxon>Gammaproteobacteria</taxon>
        <taxon>Cellvibrionales</taxon>
        <taxon>Microbulbiferaceae</taxon>
        <taxon>Microbulbifer</taxon>
    </lineage>
</organism>
<dbReference type="STRING" id="260552.Mag101_10800"/>
<evidence type="ECO:0000256" key="3">
    <source>
        <dbReference type="SAM" id="SignalP"/>
    </source>
</evidence>
<feature type="chain" id="PRO_5012253292" description="Molecular chaperone Skp" evidence="3">
    <location>
        <begin position="29"/>
        <end position="176"/>
    </location>
</feature>
<protein>
    <recommendedName>
        <fullName evidence="6">Molecular chaperone Skp</fullName>
    </recommendedName>
</protein>
<evidence type="ECO:0000256" key="1">
    <source>
        <dbReference type="ARBA" id="ARBA00009091"/>
    </source>
</evidence>
<feature type="signal peptide" evidence="3">
    <location>
        <begin position="1"/>
        <end position="28"/>
    </location>
</feature>
<dbReference type="OrthoDB" id="5732378at2"/>
<dbReference type="GO" id="GO:0050821">
    <property type="term" value="P:protein stabilization"/>
    <property type="evidence" value="ECO:0007669"/>
    <property type="project" value="TreeGrafter"/>
</dbReference>
<sequence length="176" mass="19272">MENKKVFKFVKASAILLAGLLFAGAASAQTKVAVVNIQAAIMSTEKATSKINALKTSSEYSQLQNGAESIRAEMQKLAEDAQKNGVTWSEEKKAEQQRKINFKRSDFETTVKKLRAMEGQAVQELQKELLPKAKTALEEVIKEQKLDLVLDASAAVYAGKSANLTEELVKRLNAGK</sequence>
<comment type="similarity">
    <text evidence="1">Belongs to the Skp family.</text>
</comment>
<dbReference type="PANTHER" id="PTHR35089">
    <property type="entry name" value="CHAPERONE PROTEIN SKP"/>
    <property type="match status" value="1"/>
</dbReference>
<evidence type="ECO:0000313" key="5">
    <source>
        <dbReference type="Proteomes" id="UP000188219"/>
    </source>
</evidence>
<dbReference type="SUPFAM" id="SSF111384">
    <property type="entry name" value="OmpH-like"/>
    <property type="match status" value="1"/>
</dbReference>
<dbReference type="GO" id="GO:0005829">
    <property type="term" value="C:cytosol"/>
    <property type="evidence" value="ECO:0007669"/>
    <property type="project" value="TreeGrafter"/>
</dbReference>
<reference evidence="4" key="1">
    <citation type="submission" date="2017-02" db="EMBL/GenBank/DDBJ databases">
        <title>Genome of Microbulbifer agarilyticus GP101.</title>
        <authorList>
            <person name="Jung J."/>
            <person name="Bae S.S."/>
            <person name="Baek K."/>
        </authorList>
    </citation>
    <scope>NUCLEOTIDE SEQUENCE [LARGE SCALE GENOMIC DNA]</scope>
    <source>
        <strain evidence="4">GP101</strain>
    </source>
</reference>
<evidence type="ECO:0000256" key="2">
    <source>
        <dbReference type="ARBA" id="ARBA00022729"/>
    </source>
</evidence>
<dbReference type="KEGG" id="maga:Mag101_10800"/>
<accession>A0A1Q2M5Z3</accession>
<proteinExistence type="inferred from homology"/>
<evidence type="ECO:0000313" key="4">
    <source>
        <dbReference type="EMBL" id="AQQ68069.1"/>
    </source>
</evidence>
<dbReference type="AlphaFoldDB" id="A0A1Q2M5Z3"/>
<dbReference type="EMBL" id="CP019650">
    <property type="protein sequence ID" value="AQQ68069.1"/>
    <property type="molecule type" value="Genomic_DNA"/>
</dbReference>
<dbReference type="SMART" id="SM00935">
    <property type="entry name" value="OmpH"/>
    <property type="match status" value="1"/>
</dbReference>
<keyword evidence="5" id="KW-1185">Reference proteome</keyword>
<dbReference type="Proteomes" id="UP000188219">
    <property type="component" value="Chromosome"/>
</dbReference>
<dbReference type="InterPro" id="IPR005632">
    <property type="entry name" value="Chaperone_Skp"/>
</dbReference>
<name>A0A1Q2M5Z3_9GAMM</name>
<keyword evidence="2 3" id="KW-0732">Signal</keyword>
<gene>
    <name evidence="4" type="ORF">Mag101_10800</name>
</gene>
<dbReference type="Gene3D" id="3.30.910.20">
    <property type="entry name" value="Skp domain"/>
    <property type="match status" value="1"/>
</dbReference>
<dbReference type="Pfam" id="PF03938">
    <property type="entry name" value="OmpH"/>
    <property type="match status" value="1"/>
</dbReference>
<dbReference type="InterPro" id="IPR024930">
    <property type="entry name" value="Skp_dom_sf"/>
</dbReference>
<evidence type="ECO:0008006" key="6">
    <source>
        <dbReference type="Google" id="ProtNLM"/>
    </source>
</evidence>
<dbReference type="eggNOG" id="COG2825">
    <property type="taxonomic scope" value="Bacteria"/>
</dbReference>
<dbReference type="GO" id="GO:0051082">
    <property type="term" value="F:unfolded protein binding"/>
    <property type="evidence" value="ECO:0007669"/>
    <property type="project" value="InterPro"/>
</dbReference>